<protein>
    <submittedName>
        <fullName evidence="2">Uncharacterized protein</fullName>
    </submittedName>
</protein>
<organism evidence="2 3">
    <name type="scientific">Ilex paraguariensis</name>
    <name type="common">yerba mate</name>
    <dbReference type="NCBI Taxonomy" id="185542"/>
    <lineage>
        <taxon>Eukaryota</taxon>
        <taxon>Viridiplantae</taxon>
        <taxon>Streptophyta</taxon>
        <taxon>Embryophyta</taxon>
        <taxon>Tracheophyta</taxon>
        <taxon>Spermatophyta</taxon>
        <taxon>Magnoliopsida</taxon>
        <taxon>eudicotyledons</taxon>
        <taxon>Gunneridae</taxon>
        <taxon>Pentapetalae</taxon>
        <taxon>asterids</taxon>
        <taxon>campanulids</taxon>
        <taxon>Aquifoliales</taxon>
        <taxon>Aquifoliaceae</taxon>
        <taxon>Ilex</taxon>
    </lineage>
</organism>
<reference evidence="2 3" key="1">
    <citation type="submission" date="2024-02" db="EMBL/GenBank/DDBJ databases">
        <authorList>
            <person name="Vignale AGUSTIN F."/>
            <person name="Sosa J E."/>
            <person name="Modenutti C."/>
        </authorList>
    </citation>
    <scope>NUCLEOTIDE SEQUENCE [LARGE SCALE GENOMIC DNA]</scope>
</reference>
<keyword evidence="3" id="KW-1185">Reference proteome</keyword>
<dbReference type="EMBL" id="CAUOFW020009024">
    <property type="protein sequence ID" value="CAK9184564.1"/>
    <property type="molecule type" value="Genomic_DNA"/>
</dbReference>
<proteinExistence type="predicted"/>
<evidence type="ECO:0000313" key="3">
    <source>
        <dbReference type="Proteomes" id="UP001642360"/>
    </source>
</evidence>
<evidence type="ECO:0000313" key="2">
    <source>
        <dbReference type="EMBL" id="CAK9184564.1"/>
    </source>
</evidence>
<name>A0ABC8UV23_9AQUA</name>
<evidence type="ECO:0000256" key="1">
    <source>
        <dbReference type="SAM" id="MobiDB-lite"/>
    </source>
</evidence>
<sequence>MEWEVDKREMKAIGAELLLNGWRGVNPLELESSIEGLALLQRKLQAVVAEKLKQRHMIQERKEVLQKLGVAHNQLLDLEVAAHNQPAAHNPPAAHNQPKGIQAAHSKLKGVAYNQPKGTKAARSHKRKDIALGPKGIGMIARSKMKKNDKNPSDENGKGSSKGGEWSMF</sequence>
<gene>
    <name evidence="2" type="ORF">ILEXP_LOCUS54900</name>
</gene>
<dbReference type="Proteomes" id="UP001642360">
    <property type="component" value="Unassembled WGS sequence"/>
</dbReference>
<dbReference type="AlphaFoldDB" id="A0ABC8UV23"/>
<comment type="caution">
    <text evidence="2">The sequence shown here is derived from an EMBL/GenBank/DDBJ whole genome shotgun (WGS) entry which is preliminary data.</text>
</comment>
<feature type="region of interest" description="Disordered" evidence="1">
    <location>
        <begin position="116"/>
        <end position="169"/>
    </location>
</feature>
<accession>A0ABC8UV23</accession>
<feature type="compositionally biased region" description="Basic and acidic residues" evidence="1">
    <location>
        <begin position="146"/>
        <end position="157"/>
    </location>
</feature>